<keyword evidence="7 20" id="KW-0679">Respiratory chain</keyword>
<feature type="transmembrane region" description="Helical" evidence="20">
    <location>
        <begin position="178"/>
        <end position="200"/>
    </location>
</feature>
<dbReference type="GO" id="GO:0016491">
    <property type="term" value="F:oxidoreductase activity"/>
    <property type="evidence" value="ECO:0007669"/>
    <property type="project" value="UniProtKB-UniRule"/>
</dbReference>
<keyword evidence="11 20" id="KW-0249">Electron transport</keyword>
<feature type="binding site" description="axial binding residue" evidence="19">
    <location>
        <position position="83"/>
    </location>
    <ligand>
        <name>heme b</name>
        <dbReference type="ChEBI" id="CHEBI:60344"/>
        <label>b562</label>
    </ligand>
    <ligandPart>
        <name>Fe</name>
        <dbReference type="ChEBI" id="CHEBI:18248"/>
    </ligandPart>
</feature>
<evidence type="ECO:0000256" key="18">
    <source>
        <dbReference type="PIRSR" id="PIRSR038885-1"/>
    </source>
</evidence>
<keyword evidence="9 19" id="KW-0479">Metal-binding</keyword>
<keyword evidence="14" id="KW-0830">Ubiquinone</keyword>
<dbReference type="Pfam" id="PF00033">
    <property type="entry name" value="Cytochrome_B"/>
    <property type="match status" value="1"/>
</dbReference>
<feature type="binding site" description="axial binding residue" evidence="19">
    <location>
        <position position="97"/>
    </location>
    <ligand>
        <name>heme b</name>
        <dbReference type="ChEBI" id="CHEBI:60344"/>
        <label>b566</label>
    </ligand>
    <ligandPart>
        <name>Fe</name>
        <dbReference type="ChEBI" id="CHEBI:18248"/>
    </ligandPart>
</feature>
<comment type="similarity">
    <text evidence="17 20">Belongs to the cytochrome b family.</text>
</comment>
<dbReference type="GO" id="GO:0008121">
    <property type="term" value="F:quinol-cytochrome-c reductase activity"/>
    <property type="evidence" value="ECO:0007669"/>
    <property type="project" value="InterPro"/>
</dbReference>
<keyword evidence="10" id="KW-0999">Mitochondrion inner membrane</keyword>
<feature type="binding site" description="axial binding residue" evidence="19">
    <location>
        <position position="182"/>
    </location>
    <ligand>
        <name>heme b</name>
        <dbReference type="ChEBI" id="CHEBI:60344"/>
        <label>b562</label>
    </ligand>
    <ligandPart>
        <name>Fe</name>
        <dbReference type="ChEBI" id="CHEBI:18248"/>
    </ligandPart>
</feature>
<feature type="transmembrane region" description="Helical" evidence="20">
    <location>
        <begin position="346"/>
        <end position="369"/>
    </location>
</feature>
<dbReference type="PROSITE" id="PS51002">
    <property type="entry name" value="CYTB_NTER"/>
    <property type="match status" value="1"/>
</dbReference>
<evidence type="ECO:0000256" key="7">
    <source>
        <dbReference type="ARBA" id="ARBA00022660"/>
    </source>
</evidence>
<evidence type="ECO:0000256" key="12">
    <source>
        <dbReference type="ARBA" id="ARBA00022989"/>
    </source>
</evidence>
<keyword evidence="13 19" id="KW-0408">Iron</keyword>
<geneLocation type="mitochondrion" evidence="23"/>
<sequence>MASLRKTHPLLKIANDALVDLPTPTSISAWWNFGSLLGLCLIVQIATGLFLAMHYTSDITTAFSSVAHICRDVNHGWLIRNLHANGASFFFICIYLHIGRGLYYGSYLYKETWNTGVVLLLLVMMTAFVGYVLPWGQMSFWGATVITNLLSAVPYMGDMLVQWIWGGFSVDNATLTRFFTFHFLLPFIIAAMVIIHLLFLHETGSNNPIGLNPNVDKISFHPYFSYKDILGFAALLIALTTLSLFSPNLLGDPDNFTPANPLVTPPHIKPEWYFLFAYAILRSIPNKLGGVIALLASILVLMLVPILHTSKQRALTFRPISQLLFWILIADVAILTWIGGMPVEDPYIMIGQVASVLYFTLFLIFMPLAGWAENKLFLK</sequence>
<evidence type="ECO:0000256" key="3">
    <source>
        <dbReference type="ARBA" id="ARBA00011660"/>
    </source>
</evidence>
<keyword evidence="15 20" id="KW-0496">Mitochondrion</keyword>
<dbReference type="GO" id="GO:0005743">
    <property type="term" value="C:mitochondrial inner membrane"/>
    <property type="evidence" value="ECO:0007669"/>
    <property type="project" value="UniProtKB-SubCell"/>
</dbReference>
<comment type="cofactor">
    <cofactor evidence="20">
        <name>heme b</name>
        <dbReference type="ChEBI" id="CHEBI:60344"/>
    </cofactor>
    <text evidence="20">Binds 2 heme groups non-covalently.</text>
</comment>
<evidence type="ECO:0000256" key="8">
    <source>
        <dbReference type="ARBA" id="ARBA00022692"/>
    </source>
</evidence>
<evidence type="ECO:0000256" key="13">
    <source>
        <dbReference type="ARBA" id="ARBA00023004"/>
    </source>
</evidence>
<evidence type="ECO:0000256" key="1">
    <source>
        <dbReference type="ARBA" id="ARBA00002566"/>
    </source>
</evidence>
<feature type="transmembrane region" description="Helical" evidence="20">
    <location>
        <begin position="288"/>
        <end position="308"/>
    </location>
</feature>
<comment type="subunit">
    <text evidence="3">The cytochrome bc1 complex contains 3 respiratory subunits (MT-CYB, CYC1 and UQCRFS1), 2 core proteins (UQCRC1 and UQCRC2) and probably 6 low-molecular weight proteins.</text>
</comment>
<evidence type="ECO:0000256" key="10">
    <source>
        <dbReference type="ARBA" id="ARBA00022792"/>
    </source>
</evidence>
<evidence type="ECO:0000256" key="4">
    <source>
        <dbReference type="ARBA" id="ARBA00013531"/>
    </source>
</evidence>
<proteinExistence type="inferred from homology"/>
<dbReference type="InterPro" id="IPR036150">
    <property type="entry name" value="Cyt_b/b6_C_sf"/>
</dbReference>
<feature type="binding site" description="axial binding residue" evidence="19">
    <location>
        <position position="196"/>
    </location>
    <ligand>
        <name>heme b</name>
        <dbReference type="ChEBI" id="CHEBI:60344"/>
        <label>b566</label>
    </ligand>
    <ligandPart>
        <name>Fe</name>
        <dbReference type="ChEBI" id="CHEBI:18248"/>
    </ligandPart>
</feature>
<dbReference type="SUPFAM" id="SSF81648">
    <property type="entry name" value="a domain/subunit of cytochrome bc1 complex (Ubiquinol-cytochrome c reductase)"/>
    <property type="match status" value="1"/>
</dbReference>
<keyword evidence="6 19" id="KW-0349">Heme</keyword>
<feature type="binding site" evidence="18">
    <location>
        <position position="201"/>
    </location>
    <ligand>
        <name>a ubiquinone</name>
        <dbReference type="ChEBI" id="CHEBI:16389"/>
    </ligand>
</feature>
<dbReference type="AlphaFoldDB" id="Q1M137"/>
<feature type="transmembrane region" description="Helical" evidence="20">
    <location>
        <begin position="320"/>
        <end position="340"/>
    </location>
</feature>
<evidence type="ECO:0000259" key="21">
    <source>
        <dbReference type="PROSITE" id="PS51002"/>
    </source>
</evidence>
<keyword evidence="12 20" id="KW-1133">Transmembrane helix</keyword>
<dbReference type="EMBL" id="AY763741">
    <property type="protein sequence ID" value="AAX14568.1"/>
    <property type="molecule type" value="Genomic_DNA"/>
</dbReference>
<evidence type="ECO:0000256" key="20">
    <source>
        <dbReference type="RuleBase" id="RU362117"/>
    </source>
</evidence>
<dbReference type="GO" id="GO:0045275">
    <property type="term" value="C:respiratory chain complex III"/>
    <property type="evidence" value="ECO:0007669"/>
    <property type="project" value="InterPro"/>
</dbReference>
<accession>Q1M137</accession>
<feature type="transmembrane region" description="Helical" evidence="20">
    <location>
        <begin position="113"/>
        <end position="133"/>
    </location>
</feature>
<keyword evidence="5 20" id="KW-0813">Transport</keyword>
<dbReference type="InterPro" id="IPR030689">
    <property type="entry name" value="Cytochrome_b"/>
</dbReference>
<evidence type="ECO:0000256" key="9">
    <source>
        <dbReference type="ARBA" id="ARBA00022723"/>
    </source>
</evidence>
<dbReference type="Pfam" id="PF00032">
    <property type="entry name" value="Cytochrom_B_C"/>
    <property type="match status" value="1"/>
</dbReference>
<dbReference type="FunFam" id="1.20.810.10:FF:000002">
    <property type="entry name" value="Cytochrome b"/>
    <property type="match status" value="1"/>
</dbReference>
<gene>
    <name evidence="23" type="primary">cytb</name>
</gene>
<dbReference type="GO" id="GO:0046872">
    <property type="term" value="F:metal ion binding"/>
    <property type="evidence" value="ECO:0007669"/>
    <property type="project" value="UniProtKB-UniRule"/>
</dbReference>
<dbReference type="SUPFAM" id="SSF81342">
    <property type="entry name" value="Transmembrane di-heme cytochromes"/>
    <property type="match status" value="1"/>
</dbReference>
<evidence type="ECO:0000256" key="17">
    <source>
        <dbReference type="ARBA" id="ARBA00061233"/>
    </source>
</evidence>
<organism evidence="23">
    <name type="scientific">Sandelia capensis</name>
    <dbReference type="NCBI Taxonomy" id="313173"/>
    <lineage>
        <taxon>Eukaryota</taxon>
        <taxon>Metazoa</taxon>
        <taxon>Chordata</taxon>
        <taxon>Craniata</taxon>
        <taxon>Vertebrata</taxon>
        <taxon>Euteleostomi</taxon>
        <taxon>Actinopterygii</taxon>
        <taxon>Neopterygii</taxon>
        <taxon>Teleostei</taxon>
        <taxon>Neoteleostei</taxon>
        <taxon>Acanthomorphata</taxon>
        <taxon>Anabantaria</taxon>
        <taxon>Anabantiformes</taxon>
        <taxon>Anabantoidei</taxon>
        <taxon>Anabantidae</taxon>
        <taxon>Sandelia</taxon>
    </lineage>
</organism>
<dbReference type="InterPro" id="IPR005797">
    <property type="entry name" value="Cyt_b/b6_N"/>
</dbReference>
<evidence type="ECO:0000256" key="5">
    <source>
        <dbReference type="ARBA" id="ARBA00022448"/>
    </source>
</evidence>
<feature type="transmembrane region" description="Helical" evidence="20">
    <location>
        <begin position="229"/>
        <end position="250"/>
    </location>
</feature>
<evidence type="ECO:0000256" key="2">
    <source>
        <dbReference type="ARBA" id="ARBA00004448"/>
    </source>
</evidence>
<evidence type="ECO:0000256" key="14">
    <source>
        <dbReference type="ARBA" id="ARBA00023075"/>
    </source>
</evidence>
<dbReference type="InterPro" id="IPR048260">
    <property type="entry name" value="Cytochrome_b_C_euk/bac"/>
</dbReference>
<evidence type="ECO:0000259" key="22">
    <source>
        <dbReference type="PROSITE" id="PS51003"/>
    </source>
</evidence>
<name>Q1M137_9TELE</name>
<dbReference type="PROSITE" id="PS51003">
    <property type="entry name" value="CYTB_CTER"/>
    <property type="match status" value="1"/>
</dbReference>
<feature type="transmembrane region" description="Helical" evidence="20">
    <location>
        <begin position="30"/>
        <end position="56"/>
    </location>
</feature>
<dbReference type="GO" id="GO:0006122">
    <property type="term" value="P:mitochondrial electron transport, ubiquinol to cytochrome c"/>
    <property type="evidence" value="ECO:0007669"/>
    <property type="project" value="TreeGrafter"/>
</dbReference>
<dbReference type="Gene3D" id="1.20.810.10">
    <property type="entry name" value="Cytochrome Bc1 Complex, Chain C"/>
    <property type="match status" value="1"/>
</dbReference>
<evidence type="ECO:0000256" key="16">
    <source>
        <dbReference type="ARBA" id="ARBA00023136"/>
    </source>
</evidence>
<dbReference type="InterPro" id="IPR048259">
    <property type="entry name" value="Cytochrome_b_N_euk/bac"/>
</dbReference>
<comment type="cofactor">
    <cofactor evidence="19">
        <name>heme</name>
        <dbReference type="ChEBI" id="CHEBI:30413"/>
    </cofactor>
    <text evidence="19">Binds 2 heme groups non-covalently.</text>
</comment>
<feature type="domain" description="Cytochrome b/b6 N-terminal region profile" evidence="21">
    <location>
        <begin position="1"/>
        <end position="209"/>
    </location>
</feature>
<comment type="subcellular location">
    <subcellularLocation>
        <location evidence="2">Mitochondrion inner membrane</location>
        <topology evidence="2">Multi-pass membrane protein</topology>
    </subcellularLocation>
</comment>
<dbReference type="CDD" id="cd00290">
    <property type="entry name" value="cytochrome_b_C"/>
    <property type="match status" value="1"/>
</dbReference>
<dbReference type="PIRSF" id="PIRSF038885">
    <property type="entry name" value="COB"/>
    <property type="match status" value="1"/>
</dbReference>
<evidence type="ECO:0000256" key="19">
    <source>
        <dbReference type="PIRSR" id="PIRSR038885-2"/>
    </source>
</evidence>
<dbReference type="InterPro" id="IPR027387">
    <property type="entry name" value="Cytb/b6-like_sf"/>
</dbReference>
<comment type="function">
    <text evidence="1 20">Component of the ubiquinol-cytochrome c reductase complex (complex III or cytochrome b-c1 complex) that is part of the mitochondrial respiratory chain. The b-c1 complex mediates electron transfer from ubiquinol to cytochrome c. Contributes to the generation of a proton gradient across the mitochondrial membrane that is then used for ATP synthesis.</text>
</comment>
<keyword evidence="8 20" id="KW-0812">Transmembrane</keyword>
<dbReference type="PANTHER" id="PTHR19271:SF16">
    <property type="entry name" value="CYTOCHROME B"/>
    <property type="match status" value="1"/>
</dbReference>
<reference evidence="23" key="1">
    <citation type="journal article" date="2006" name="Syst. Biol.">
        <title>Molecular phylogenetics and evolutionary diversification of labyrinth fishes (Perciformes: Anabantoidei).</title>
        <authorList>
            <person name="Ruber L."/>
            <person name="Britz R."/>
            <person name="Zardoya R."/>
        </authorList>
    </citation>
    <scope>NUCLEOTIDE SEQUENCE</scope>
</reference>
<dbReference type="CDD" id="cd00284">
    <property type="entry name" value="Cytochrome_b_N"/>
    <property type="match status" value="1"/>
</dbReference>
<dbReference type="PANTHER" id="PTHR19271">
    <property type="entry name" value="CYTOCHROME B"/>
    <property type="match status" value="1"/>
</dbReference>
<dbReference type="InterPro" id="IPR005798">
    <property type="entry name" value="Cyt_b/b6_C"/>
</dbReference>
<feature type="domain" description="Cytochrome b/b6 C-terminal region profile" evidence="22">
    <location>
        <begin position="210"/>
        <end position="379"/>
    </location>
</feature>
<dbReference type="InterPro" id="IPR016174">
    <property type="entry name" value="Di-haem_cyt_TM"/>
</dbReference>
<protein>
    <recommendedName>
        <fullName evidence="4 20">Cytochrome b</fullName>
    </recommendedName>
</protein>
<evidence type="ECO:0000313" key="23">
    <source>
        <dbReference type="EMBL" id="AAX14568.1"/>
    </source>
</evidence>
<feature type="transmembrane region" description="Helical" evidence="20">
    <location>
        <begin position="145"/>
        <end position="166"/>
    </location>
</feature>
<evidence type="ECO:0000256" key="15">
    <source>
        <dbReference type="ARBA" id="ARBA00023128"/>
    </source>
</evidence>
<feature type="transmembrane region" description="Helical" evidence="20">
    <location>
        <begin position="77"/>
        <end position="98"/>
    </location>
</feature>
<evidence type="ECO:0000256" key="11">
    <source>
        <dbReference type="ARBA" id="ARBA00022982"/>
    </source>
</evidence>
<evidence type="ECO:0000256" key="6">
    <source>
        <dbReference type="ARBA" id="ARBA00022617"/>
    </source>
</evidence>
<keyword evidence="16 20" id="KW-0472">Membrane</keyword>